<keyword evidence="5 7" id="KW-1133">Transmembrane helix</keyword>
<dbReference type="SUPFAM" id="SSF50182">
    <property type="entry name" value="Sm-like ribonucleoproteins"/>
    <property type="match status" value="1"/>
</dbReference>
<reference evidence="11 12" key="1">
    <citation type="submission" date="2020-04" db="EMBL/GenBank/DDBJ databases">
        <title>Genome sequencing of novel species.</title>
        <authorList>
            <person name="Heo J."/>
            <person name="Kim S.-J."/>
            <person name="Kim J.-S."/>
            <person name="Hong S.-B."/>
            <person name="Kwon S.-W."/>
        </authorList>
    </citation>
    <scope>NUCLEOTIDE SEQUENCE [LARGE SCALE GENOMIC DNA]</scope>
    <source>
        <strain evidence="11 12">GN2-R2</strain>
    </source>
</reference>
<keyword evidence="3" id="KW-1003">Cell membrane</keyword>
<keyword evidence="4 7" id="KW-0812">Transmembrane</keyword>
<evidence type="ECO:0000256" key="2">
    <source>
        <dbReference type="ARBA" id="ARBA00008017"/>
    </source>
</evidence>
<evidence type="ECO:0000256" key="6">
    <source>
        <dbReference type="ARBA" id="ARBA00023136"/>
    </source>
</evidence>
<dbReference type="Proteomes" id="UP000502415">
    <property type="component" value="Chromosome"/>
</dbReference>
<dbReference type="Pfam" id="PF21082">
    <property type="entry name" value="MS_channel_3rd"/>
    <property type="match status" value="1"/>
</dbReference>
<dbReference type="Pfam" id="PF21088">
    <property type="entry name" value="MS_channel_1st"/>
    <property type="match status" value="1"/>
</dbReference>
<sequence>MNLVILDNPVLAWVIALGVALGVTLALYLVKVVSVHHLGRIAARTETKLDDVAVSALASTRLLSMAIVGLYAGSTVLALTPHATLLATRTVITACLFQAAIWGNHALRAWLVQYYANRATEPGRATSAAAVGFILRMVLWIVVFLMILENLGVNITTLVASLGIGGIAVALAVQNILGDLFASLSIVLDKPFVIGDFVIVDKYLGTIEYVGLKTTRIRSLSGEQLVFSNADLLKSRLQNMTRMQRRRALFNLSVPYDTPAATLRAIPVMLTEIVKARPLATFDRAHFSGIGPSTMNFEVVYFVESPDYIQFMDIQQDILLEIVERFGEQGIEFALPGQTLHLHDARRAPAAGDHAGNGEAHHAAIERRLGERGERGLAPRR</sequence>
<organism evidence="11 12">
    <name type="scientific">Massilia forsythiae</name>
    <dbReference type="NCBI Taxonomy" id="2728020"/>
    <lineage>
        <taxon>Bacteria</taxon>
        <taxon>Pseudomonadati</taxon>
        <taxon>Pseudomonadota</taxon>
        <taxon>Betaproteobacteria</taxon>
        <taxon>Burkholderiales</taxon>
        <taxon>Oxalobacteraceae</taxon>
        <taxon>Telluria group</taxon>
        <taxon>Massilia</taxon>
    </lineage>
</organism>
<dbReference type="RefSeq" id="WP_169434654.1">
    <property type="nucleotide sequence ID" value="NZ_CP051685.1"/>
</dbReference>
<feature type="domain" description="Mechanosensitive ion channel MscS" evidence="8">
    <location>
        <begin position="175"/>
        <end position="242"/>
    </location>
</feature>
<dbReference type="InterPro" id="IPR006685">
    <property type="entry name" value="MscS_channel_2nd"/>
</dbReference>
<dbReference type="InterPro" id="IPR049278">
    <property type="entry name" value="MS_channel_C"/>
</dbReference>
<dbReference type="Gene3D" id="1.10.287.1260">
    <property type="match status" value="1"/>
</dbReference>
<feature type="domain" description="Mechanosensitive ion channel transmembrane helices 2/3" evidence="10">
    <location>
        <begin position="134"/>
        <end position="174"/>
    </location>
</feature>
<comment type="subcellular location">
    <subcellularLocation>
        <location evidence="1">Cell membrane</location>
        <topology evidence="1">Multi-pass membrane protein</topology>
    </subcellularLocation>
</comment>
<name>A0A7Z2VUU6_9BURK</name>
<dbReference type="InterPro" id="IPR049142">
    <property type="entry name" value="MS_channel_1st"/>
</dbReference>
<evidence type="ECO:0000313" key="11">
    <source>
        <dbReference type="EMBL" id="QJD99701.1"/>
    </source>
</evidence>
<dbReference type="EMBL" id="CP051685">
    <property type="protein sequence ID" value="QJD99701.1"/>
    <property type="molecule type" value="Genomic_DNA"/>
</dbReference>
<dbReference type="SUPFAM" id="SSF82861">
    <property type="entry name" value="Mechanosensitive channel protein MscS (YggB), transmembrane region"/>
    <property type="match status" value="1"/>
</dbReference>
<accession>A0A7Z2VUU6</accession>
<protein>
    <submittedName>
        <fullName evidence="11">Mechanosensitive ion channel family protein</fullName>
    </submittedName>
</protein>
<comment type="similarity">
    <text evidence="2">Belongs to the MscS (TC 1.A.23) family.</text>
</comment>
<feature type="transmembrane region" description="Helical" evidence="7">
    <location>
        <begin position="51"/>
        <end position="74"/>
    </location>
</feature>
<dbReference type="InterPro" id="IPR011014">
    <property type="entry name" value="MscS_channel_TM-2"/>
</dbReference>
<evidence type="ECO:0000256" key="4">
    <source>
        <dbReference type="ARBA" id="ARBA00022692"/>
    </source>
</evidence>
<gene>
    <name evidence="11" type="ORF">HH212_06380</name>
</gene>
<keyword evidence="6 7" id="KW-0472">Membrane</keyword>
<dbReference type="InterPro" id="IPR023408">
    <property type="entry name" value="MscS_beta-dom_sf"/>
</dbReference>
<dbReference type="InterPro" id="IPR011066">
    <property type="entry name" value="MscS_channel_C_sf"/>
</dbReference>
<dbReference type="AlphaFoldDB" id="A0A7Z2VUU6"/>
<dbReference type="InterPro" id="IPR010920">
    <property type="entry name" value="LSM_dom_sf"/>
</dbReference>
<evidence type="ECO:0000256" key="7">
    <source>
        <dbReference type="SAM" id="Phobius"/>
    </source>
</evidence>
<feature type="transmembrane region" description="Helical" evidence="7">
    <location>
        <begin position="86"/>
        <end position="107"/>
    </location>
</feature>
<proteinExistence type="inferred from homology"/>
<evidence type="ECO:0000256" key="3">
    <source>
        <dbReference type="ARBA" id="ARBA00022475"/>
    </source>
</evidence>
<dbReference type="PANTHER" id="PTHR30566:SF25">
    <property type="entry name" value="INNER MEMBRANE PROTEIN"/>
    <property type="match status" value="1"/>
</dbReference>
<feature type="transmembrane region" description="Helical" evidence="7">
    <location>
        <begin position="12"/>
        <end position="30"/>
    </location>
</feature>
<dbReference type="Gene3D" id="2.30.30.60">
    <property type="match status" value="1"/>
</dbReference>
<feature type="domain" description="Mechanosensitive ion channel MscS C-terminal" evidence="9">
    <location>
        <begin position="250"/>
        <end position="333"/>
    </location>
</feature>
<dbReference type="KEGG" id="mfy:HH212_06380"/>
<dbReference type="Pfam" id="PF00924">
    <property type="entry name" value="MS_channel_2nd"/>
    <property type="match status" value="1"/>
</dbReference>
<evidence type="ECO:0000259" key="8">
    <source>
        <dbReference type="Pfam" id="PF00924"/>
    </source>
</evidence>
<evidence type="ECO:0000256" key="1">
    <source>
        <dbReference type="ARBA" id="ARBA00004651"/>
    </source>
</evidence>
<feature type="transmembrane region" description="Helical" evidence="7">
    <location>
        <begin position="128"/>
        <end position="147"/>
    </location>
</feature>
<feature type="transmembrane region" description="Helical" evidence="7">
    <location>
        <begin position="153"/>
        <end position="173"/>
    </location>
</feature>
<dbReference type="Gene3D" id="3.30.70.100">
    <property type="match status" value="1"/>
</dbReference>
<dbReference type="PANTHER" id="PTHR30566">
    <property type="entry name" value="YNAI-RELATED MECHANOSENSITIVE ION CHANNEL"/>
    <property type="match status" value="1"/>
</dbReference>
<dbReference type="GO" id="GO:0008381">
    <property type="term" value="F:mechanosensitive monoatomic ion channel activity"/>
    <property type="evidence" value="ECO:0007669"/>
    <property type="project" value="UniProtKB-ARBA"/>
</dbReference>
<evidence type="ECO:0000259" key="10">
    <source>
        <dbReference type="Pfam" id="PF21088"/>
    </source>
</evidence>
<keyword evidence="12" id="KW-1185">Reference proteome</keyword>
<dbReference type="GO" id="GO:0005886">
    <property type="term" value="C:plasma membrane"/>
    <property type="evidence" value="ECO:0007669"/>
    <property type="project" value="UniProtKB-SubCell"/>
</dbReference>
<evidence type="ECO:0000259" key="9">
    <source>
        <dbReference type="Pfam" id="PF21082"/>
    </source>
</evidence>
<evidence type="ECO:0000256" key="5">
    <source>
        <dbReference type="ARBA" id="ARBA00022989"/>
    </source>
</evidence>
<dbReference type="SUPFAM" id="SSF82689">
    <property type="entry name" value="Mechanosensitive channel protein MscS (YggB), C-terminal domain"/>
    <property type="match status" value="1"/>
</dbReference>
<evidence type="ECO:0000313" key="12">
    <source>
        <dbReference type="Proteomes" id="UP000502415"/>
    </source>
</evidence>